<keyword evidence="2" id="KW-1185">Reference proteome</keyword>
<name>A0A072P7V0_9EURO</name>
<evidence type="ECO:0000313" key="1">
    <source>
        <dbReference type="EMBL" id="KEF55936.1"/>
    </source>
</evidence>
<organism evidence="1 2">
    <name type="scientific">Exophiala aquamarina CBS 119918</name>
    <dbReference type="NCBI Taxonomy" id="1182545"/>
    <lineage>
        <taxon>Eukaryota</taxon>
        <taxon>Fungi</taxon>
        <taxon>Dikarya</taxon>
        <taxon>Ascomycota</taxon>
        <taxon>Pezizomycotina</taxon>
        <taxon>Eurotiomycetes</taxon>
        <taxon>Chaetothyriomycetidae</taxon>
        <taxon>Chaetothyriales</taxon>
        <taxon>Herpotrichiellaceae</taxon>
        <taxon>Exophiala</taxon>
    </lineage>
</organism>
<proteinExistence type="predicted"/>
<accession>A0A072P7V0</accession>
<sequence>MSKRKRSWESSTISSQGQTAEIALTGYEGHNFSGSSITNHCVNPSEAIQNLSGEEILPYEASSIDQRLHEASAAGPPIDASWKPDSVTPAVRNDSEAFPSITRKITACDVCRKQKVGTSL</sequence>
<gene>
    <name evidence="1" type="ORF">A1O9_07516</name>
</gene>
<dbReference type="AlphaFoldDB" id="A0A072P7V0"/>
<reference evidence="1 2" key="1">
    <citation type="submission" date="2013-03" db="EMBL/GenBank/DDBJ databases">
        <title>The Genome Sequence of Exophiala aquamarina CBS 119918.</title>
        <authorList>
            <consortium name="The Broad Institute Genomics Platform"/>
            <person name="Cuomo C."/>
            <person name="de Hoog S."/>
            <person name="Gorbushina A."/>
            <person name="Walker B."/>
            <person name="Young S.K."/>
            <person name="Zeng Q."/>
            <person name="Gargeya S."/>
            <person name="Fitzgerald M."/>
            <person name="Haas B."/>
            <person name="Abouelleil A."/>
            <person name="Allen A.W."/>
            <person name="Alvarado L."/>
            <person name="Arachchi H.M."/>
            <person name="Berlin A.M."/>
            <person name="Chapman S.B."/>
            <person name="Gainer-Dewar J."/>
            <person name="Goldberg J."/>
            <person name="Griggs A."/>
            <person name="Gujja S."/>
            <person name="Hansen M."/>
            <person name="Howarth C."/>
            <person name="Imamovic A."/>
            <person name="Ireland A."/>
            <person name="Larimer J."/>
            <person name="McCowan C."/>
            <person name="Murphy C."/>
            <person name="Pearson M."/>
            <person name="Poon T.W."/>
            <person name="Priest M."/>
            <person name="Roberts A."/>
            <person name="Saif S."/>
            <person name="Shea T."/>
            <person name="Sisk P."/>
            <person name="Sykes S."/>
            <person name="Wortman J."/>
            <person name="Nusbaum C."/>
            <person name="Birren B."/>
        </authorList>
    </citation>
    <scope>NUCLEOTIDE SEQUENCE [LARGE SCALE GENOMIC DNA]</scope>
    <source>
        <strain evidence="1 2">CBS 119918</strain>
    </source>
</reference>
<dbReference type="HOGENOM" id="CLU_2049704_0_0_1"/>
<comment type="caution">
    <text evidence="1">The sequence shown here is derived from an EMBL/GenBank/DDBJ whole genome shotgun (WGS) entry which is preliminary data.</text>
</comment>
<dbReference type="RefSeq" id="XP_013258526.1">
    <property type="nucleotide sequence ID" value="XM_013403072.1"/>
</dbReference>
<dbReference type="Proteomes" id="UP000027920">
    <property type="component" value="Unassembled WGS sequence"/>
</dbReference>
<evidence type="ECO:0000313" key="2">
    <source>
        <dbReference type="Proteomes" id="UP000027920"/>
    </source>
</evidence>
<dbReference type="VEuPathDB" id="FungiDB:A1O9_07516"/>
<dbReference type="GeneID" id="25282430"/>
<dbReference type="EMBL" id="AMGV01000006">
    <property type="protein sequence ID" value="KEF55936.1"/>
    <property type="molecule type" value="Genomic_DNA"/>
</dbReference>
<protein>
    <submittedName>
        <fullName evidence="1">Uncharacterized protein</fullName>
    </submittedName>
</protein>